<evidence type="ECO:0000256" key="4">
    <source>
        <dbReference type="ARBA" id="ARBA00022827"/>
    </source>
</evidence>
<comment type="caution">
    <text evidence="8">The sequence shown here is derived from an EMBL/GenBank/DDBJ whole genome shotgun (WGS) entry which is preliminary data.</text>
</comment>
<evidence type="ECO:0000313" key="9">
    <source>
        <dbReference type="Proteomes" id="UP001501627"/>
    </source>
</evidence>
<protein>
    <submittedName>
        <fullName evidence="8">Acyl-CoA dehydrogenase family protein</fullName>
    </submittedName>
</protein>
<dbReference type="PANTHER" id="PTHR43884:SF20">
    <property type="entry name" value="ACYL-COA DEHYDROGENASE FADE28"/>
    <property type="match status" value="1"/>
</dbReference>
<evidence type="ECO:0000256" key="3">
    <source>
        <dbReference type="ARBA" id="ARBA00022630"/>
    </source>
</evidence>
<accession>A0ABP7QMU9</accession>
<keyword evidence="3" id="KW-0285">Flavoprotein</keyword>
<dbReference type="InterPro" id="IPR013786">
    <property type="entry name" value="AcylCoA_DH/ox_N"/>
</dbReference>
<dbReference type="SUPFAM" id="SSF47203">
    <property type="entry name" value="Acyl-CoA dehydrogenase C-terminal domain-like"/>
    <property type="match status" value="1"/>
</dbReference>
<dbReference type="Gene3D" id="1.10.540.10">
    <property type="entry name" value="Acyl-CoA dehydrogenase/oxidase, N-terminal domain"/>
    <property type="match status" value="1"/>
</dbReference>
<keyword evidence="5" id="KW-0560">Oxidoreductase</keyword>
<dbReference type="InterPro" id="IPR036250">
    <property type="entry name" value="AcylCo_DH-like_C"/>
</dbReference>
<name>A0ABP7QMU9_9BURK</name>
<dbReference type="Pfam" id="PF02771">
    <property type="entry name" value="Acyl-CoA_dh_N"/>
    <property type="match status" value="1"/>
</dbReference>
<dbReference type="PANTHER" id="PTHR43884">
    <property type="entry name" value="ACYL-COA DEHYDROGENASE"/>
    <property type="match status" value="1"/>
</dbReference>
<dbReference type="InterPro" id="IPR037069">
    <property type="entry name" value="AcylCoA_DH/ox_N_sf"/>
</dbReference>
<dbReference type="Pfam" id="PF00441">
    <property type="entry name" value="Acyl-CoA_dh_1"/>
    <property type="match status" value="1"/>
</dbReference>
<evidence type="ECO:0000256" key="1">
    <source>
        <dbReference type="ARBA" id="ARBA00001974"/>
    </source>
</evidence>
<dbReference type="Gene3D" id="1.20.140.10">
    <property type="entry name" value="Butyryl-CoA Dehydrogenase, subunit A, domain 3"/>
    <property type="match status" value="1"/>
</dbReference>
<dbReference type="InterPro" id="IPR009100">
    <property type="entry name" value="AcylCoA_DH/oxidase_NM_dom_sf"/>
</dbReference>
<organism evidence="8 9">
    <name type="scientific">Comamonas faecalis</name>
    <dbReference type="NCBI Taxonomy" id="1387849"/>
    <lineage>
        <taxon>Bacteria</taxon>
        <taxon>Pseudomonadati</taxon>
        <taxon>Pseudomonadota</taxon>
        <taxon>Betaproteobacteria</taxon>
        <taxon>Burkholderiales</taxon>
        <taxon>Comamonadaceae</taxon>
        <taxon>Comamonas</taxon>
    </lineage>
</organism>
<dbReference type="SUPFAM" id="SSF56645">
    <property type="entry name" value="Acyl-CoA dehydrogenase NM domain-like"/>
    <property type="match status" value="1"/>
</dbReference>
<evidence type="ECO:0000259" key="6">
    <source>
        <dbReference type="Pfam" id="PF00441"/>
    </source>
</evidence>
<dbReference type="RefSeq" id="WP_103044217.1">
    <property type="nucleotide sequence ID" value="NZ_BAABBP010000003.1"/>
</dbReference>
<dbReference type="Proteomes" id="UP001501627">
    <property type="component" value="Unassembled WGS sequence"/>
</dbReference>
<proteinExistence type="inferred from homology"/>
<evidence type="ECO:0000256" key="5">
    <source>
        <dbReference type="ARBA" id="ARBA00023002"/>
    </source>
</evidence>
<comment type="cofactor">
    <cofactor evidence="1">
        <name>FAD</name>
        <dbReference type="ChEBI" id="CHEBI:57692"/>
    </cofactor>
</comment>
<comment type="similarity">
    <text evidence="2">Belongs to the acyl-CoA dehydrogenase family.</text>
</comment>
<evidence type="ECO:0000256" key="2">
    <source>
        <dbReference type="ARBA" id="ARBA00009347"/>
    </source>
</evidence>
<evidence type="ECO:0000313" key="8">
    <source>
        <dbReference type="EMBL" id="GAA3985247.1"/>
    </source>
</evidence>
<evidence type="ECO:0000259" key="7">
    <source>
        <dbReference type="Pfam" id="PF02771"/>
    </source>
</evidence>
<dbReference type="InterPro" id="IPR009075">
    <property type="entry name" value="AcylCo_DH/oxidase_C"/>
</dbReference>
<keyword evidence="4" id="KW-0274">FAD</keyword>
<sequence>MSQDNDLFADAARQLLAAECTPAVVRAIEAGGRAAPEAAALWAQLEATGLADALLSEADGGAGLGLSQVFGVLEQCGAHALPLPLADTLVACALLAAAGAVRPEGAIALARGERLADGGLRCALVRGGRVAASVLVQAQAGGEWRLLPVAGAQESPQALALDAAFTWTAAQVQAAIRIAVDADARTLQAAVLAPQMAGALASVFQRTLQYANERQQFGRPIGKFQAIQHQLAVMSEHVFAARMAAQLGCSGAGAVPNHLPDLLRVATAKARCSEAALAVSELAHSIHGAIGFTAEYDLQLFTRRLHAWRQSAGSESWWHDVAGRALLEHEGLTLDMVRRITDVEALP</sequence>
<feature type="domain" description="Acyl-CoA dehydrogenase/oxidase C-terminal" evidence="6">
    <location>
        <begin position="190"/>
        <end position="316"/>
    </location>
</feature>
<dbReference type="EMBL" id="BAABBP010000003">
    <property type="protein sequence ID" value="GAA3985247.1"/>
    <property type="molecule type" value="Genomic_DNA"/>
</dbReference>
<keyword evidence="9" id="KW-1185">Reference proteome</keyword>
<feature type="domain" description="Acyl-CoA dehydrogenase/oxidase N-terminal" evidence="7">
    <location>
        <begin position="3"/>
        <end position="97"/>
    </location>
</feature>
<reference evidence="9" key="1">
    <citation type="journal article" date="2019" name="Int. J. Syst. Evol. Microbiol.">
        <title>The Global Catalogue of Microorganisms (GCM) 10K type strain sequencing project: providing services to taxonomists for standard genome sequencing and annotation.</title>
        <authorList>
            <consortium name="The Broad Institute Genomics Platform"/>
            <consortium name="The Broad Institute Genome Sequencing Center for Infectious Disease"/>
            <person name="Wu L."/>
            <person name="Ma J."/>
        </authorList>
    </citation>
    <scope>NUCLEOTIDE SEQUENCE [LARGE SCALE GENOMIC DNA]</scope>
    <source>
        <strain evidence="9">JCM 17561</strain>
    </source>
</reference>
<gene>
    <name evidence="8" type="ORF">GCM10022279_05520</name>
</gene>